<name>A0AAD9TDV5_9ROSI</name>
<dbReference type="Proteomes" id="UP001280121">
    <property type="component" value="Unassembled WGS sequence"/>
</dbReference>
<sequence length="237" mass="26218">MDFLPNGCFTVKSFRKCLEEMGGLENSACCPPLWFGNVMVFGGKVATLSTAFDSVKFRVTLWFKNCGAGSNEDVSILLLDVERRCIDRIHSKRKNIRPRSPPNVHDLVFYVDGSSRDNPRVAGIRGVLRDTNGKFLCLFYFCVGVADSNFAEVLAIRRACALISSHMYLMECKITILNDSINAVSWINNGGFGHINLVNVLYDIKQFLTSMSLVSIEHTTRSCNSLADGLAKDGSGL</sequence>
<dbReference type="InterPro" id="IPR044730">
    <property type="entry name" value="RNase_H-like_dom_plant"/>
</dbReference>
<dbReference type="InterPro" id="IPR012337">
    <property type="entry name" value="RNaseH-like_sf"/>
</dbReference>
<dbReference type="PROSITE" id="PS50879">
    <property type="entry name" value="RNASE_H_1"/>
    <property type="match status" value="1"/>
</dbReference>
<dbReference type="AlphaFoldDB" id="A0AAD9TDV5"/>
<dbReference type="CDD" id="cd06222">
    <property type="entry name" value="RNase_H_like"/>
    <property type="match status" value="1"/>
</dbReference>
<dbReference type="EMBL" id="JANJYI010000009">
    <property type="protein sequence ID" value="KAK2634370.1"/>
    <property type="molecule type" value="Genomic_DNA"/>
</dbReference>
<proteinExistence type="predicted"/>
<feature type="domain" description="RNase H type-1" evidence="1">
    <location>
        <begin position="103"/>
        <end position="236"/>
    </location>
</feature>
<dbReference type="SUPFAM" id="SSF53098">
    <property type="entry name" value="Ribonuclease H-like"/>
    <property type="match status" value="1"/>
</dbReference>
<evidence type="ECO:0000313" key="2">
    <source>
        <dbReference type="EMBL" id="KAK2634370.1"/>
    </source>
</evidence>
<comment type="caution">
    <text evidence="2">The sequence shown here is derived from an EMBL/GenBank/DDBJ whole genome shotgun (WGS) entry which is preliminary data.</text>
</comment>
<dbReference type="Gene3D" id="3.30.420.10">
    <property type="entry name" value="Ribonuclease H-like superfamily/Ribonuclease H"/>
    <property type="match status" value="1"/>
</dbReference>
<keyword evidence="3" id="KW-1185">Reference proteome</keyword>
<evidence type="ECO:0000259" key="1">
    <source>
        <dbReference type="PROSITE" id="PS50879"/>
    </source>
</evidence>
<evidence type="ECO:0000313" key="3">
    <source>
        <dbReference type="Proteomes" id="UP001280121"/>
    </source>
</evidence>
<dbReference type="GO" id="GO:0004523">
    <property type="term" value="F:RNA-DNA hybrid ribonuclease activity"/>
    <property type="evidence" value="ECO:0007669"/>
    <property type="project" value="InterPro"/>
</dbReference>
<dbReference type="GO" id="GO:0003676">
    <property type="term" value="F:nucleic acid binding"/>
    <property type="evidence" value="ECO:0007669"/>
    <property type="project" value="InterPro"/>
</dbReference>
<dbReference type="PANTHER" id="PTHR47723:SF22">
    <property type="entry name" value="RNASE H TYPE-1 DOMAIN-CONTAINING PROTEIN"/>
    <property type="match status" value="1"/>
</dbReference>
<reference evidence="2" key="1">
    <citation type="journal article" date="2023" name="Plant J.">
        <title>Genome sequences and population genomics provide insights into the demographic history, inbreeding, and mutation load of two 'living fossil' tree species of Dipteronia.</title>
        <authorList>
            <person name="Feng Y."/>
            <person name="Comes H.P."/>
            <person name="Chen J."/>
            <person name="Zhu S."/>
            <person name="Lu R."/>
            <person name="Zhang X."/>
            <person name="Li P."/>
            <person name="Qiu J."/>
            <person name="Olsen K.M."/>
            <person name="Qiu Y."/>
        </authorList>
    </citation>
    <scope>NUCLEOTIDE SEQUENCE</scope>
    <source>
        <strain evidence="2">KIB01</strain>
    </source>
</reference>
<accession>A0AAD9TDV5</accession>
<organism evidence="2 3">
    <name type="scientific">Dipteronia dyeriana</name>
    <dbReference type="NCBI Taxonomy" id="168575"/>
    <lineage>
        <taxon>Eukaryota</taxon>
        <taxon>Viridiplantae</taxon>
        <taxon>Streptophyta</taxon>
        <taxon>Embryophyta</taxon>
        <taxon>Tracheophyta</taxon>
        <taxon>Spermatophyta</taxon>
        <taxon>Magnoliopsida</taxon>
        <taxon>eudicotyledons</taxon>
        <taxon>Gunneridae</taxon>
        <taxon>Pentapetalae</taxon>
        <taxon>rosids</taxon>
        <taxon>malvids</taxon>
        <taxon>Sapindales</taxon>
        <taxon>Sapindaceae</taxon>
        <taxon>Hippocastanoideae</taxon>
        <taxon>Acereae</taxon>
        <taxon>Dipteronia</taxon>
    </lineage>
</organism>
<protein>
    <recommendedName>
        <fullName evidence="1">RNase H type-1 domain-containing protein</fullName>
    </recommendedName>
</protein>
<dbReference type="Pfam" id="PF13456">
    <property type="entry name" value="RVT_3"/>
    <property type="match status" value="1"/>
</dbReference>
<dbReference type="InterPro" id="IPR053151">
    <property type="entry name" value="RNase_H-like"/>
</dbReference>
<gene>
    <name evidence="2" type="ORF">Ddye_029162</name>
</gene>
<dbReference type="PANTHER" id="PTHR47723">
    <property type="entry name" value="OS05G0353850 PROTEIN"/>
    <property type="match status" value="1"/>
</dbReference>
<dbReference type="InterPro" id="IPR036397">
    <property type="entry name" value="RNaseH_sf"/>
</dbReference>
<dbReference type="InterPro" id="IPR002156">
    <property type="entry name" value="RNaseH_domain"/>
</dbReference>